<dbReference type="PATRIC" id="fig|1263870.3.peg.6046"/>
<evidence type="ECO:0000313" key="1">
    <source>
        <dbReference type="EMBL" id="EMI52891.1"/>
    </source>
</evidence>
<name>M5U4V8_9BACT</name>
<dbReference type="AlphaFoldDB" id="M5U4V8"/>
<evidence type="ECO:0000313" key="2">
    <source>
        <dbReference type="Proteomes" id="UP000011885"/>
    </source>
</evidence>
<sequence>MVLVQVRSKEQELVRSMAQELGHSMVPEQVRSMALVLVRSSKARSNRLLSLHAVWQTSHHRRSGLVRSSRSSRKVS</sequence>
<reference evidence="1 2" key="1">
    <citation type="journal article" date="2013" name="Mar. Genomics">
        <title>Expression of sulfatases in Rhodopirellula baltica and the diversity of sulfatases in the genus Rhodopirellula.</title>
        <authorList>
            <person name="Wegner C.E."/>
            <person name="Richter-Heitmann T."/>
            <person name="Klindworth A."/>
            <person name="Klockow C."/>
            <person name="Richter M."/>
            <person name="Achstetter T."/>
            <person name="Glockner F.O."/>
            <person name="Harder J."/>
        </authorList>
    </citation>
    <scope>NUCLEOTIDE SEQUENCE [LARGE SCALE GENOMIC DNA]</scope>
    <source>
        <strain evidence="1 2">SM41</strain>
    </source>
</reference>
<organism evidence="1 2">
    <name type="scientific">Rhodopirellula sallentina SM41</name>
    <dbReference type="NCBI Taxonomy" id="1263870"/>
    <lineage>
        <taxon>Bacteria</taxon>
        <taxon>Pseudomonadati</taxon>
        <taxon>Planctomycetota</taxon>
        <taxon>Planctomycetia</taxon>
        <taxon>Pirellulales</taxon>
        <taxon>Pirellulaceae</taxon>
        <taxon>Rhodopirellula</taxon>
    </lineage>
</organism>
<dbReference type="Proteomes" id="UP000011885">
    <property type="component" value="Unassembled WGS sequence"/>
</dbReference>
<keyword evidence="2" id="KW-1185">Reference proteome</keyword>
<accession>M5U4V8</accession>
<gene>
    <name evidence="1" type="ORF">RSSM_05705</name>
</gene>
<proteinExistence type="predicted"/>
<comment type="caution">
    <text evidence="1">The sequence shown here is derived from an EMBL/GenBank/DDBJ whole genome shotgun (WGS) entry which is preliminary data.</text>
</comment>
<protein>
    <submittedName>
        <fullName evidence="1">Uncharacterized protein</fullName>
    </submittedName>
</protein>
<dbReference type="EMBL" id="ANOH01000400">
    <property type="protein sequence ID" value="EMI52891.1"/>
    <property type="molecule type" value="Genomic_DNA"/>
</dbReference>